<dbReference type="AlphaFoldDB" id="A0A1N6EU68"/>
<dbReference type="OrthoDB" id="9795409at2"/>
<organism evidence="5 6">
    <name type="scientific">Sulfurivirga caldicuralii</name>
    <dbReference type="NCBI Taxonomy" id="364032"/>
    <lineage>
        <taxon>Bacteria</taxon>
        <taxon>Pseudomonadati</taxon>
        <taxon>Pseudomonadota</taxon>
        <taxon>Gammaproteobacteria</taxon>
        <taxon>Thiotrichales</taxon>
        <taxon>Piscirickettsiaceae</taxon>
        <taxon>Sulfurivirga</taxon>
    </lineage>
</organism>
<dbReference type="NCBIfam" id="NF005164">
    <property type="entry name" value="PRK06638.1-4"/>
    <property type="match status" value="1"/>
</dbReference>
<gene>
    <name evidence="5" type="ORF">SAMN05443662_0770</name>
</gene>
<keyword evidence="4" id="KW-0520">NAD</keyword>
<evidence type="ECO:0000256" key="2">
    <source>
        <dbReference type="ARBA" id="ARBA00019907"/>
    </source>
</evidence>
<evidence type="ECO:0000256" key="3">
    <source>
        <dbReference type="ARBA" id="ARBA00025811"/>
    </source>
</evidence>
<dbReference type="EMBL" id="FSRE01000002">
    <property type="protein sequence ID" value="SIN86463.1"/>
    <property type="molecule type" value="Genomic_DNA"/>
</dbReference>
<keyword evidence="4" id="KW-0874">Quinone</keyword>
<dbReference type="Pfam" id="PF00499">
    <property type="entry name" value="Oxidored_q3"/>
    <property type="match status" value="1"/>
</dbReference>
<keyword evidence="4" id="KW-0472">Membrane</keyword>
<keyword evidence="4" id="KW-1003">Cell membrane</keyword>
<comment type="similarity">
    <text evidence="1 4">Belongs to the complex I subunit 6 family.</text>
</comment>
<dbReference type="RefSeq" id="WP_074201075.1">
    <property type="nucleotide sequence ID" value="NZ_FSRE01000002.1"/>
</dbReference>
<dbReference type="InterPro" id="IPR042106">
    <property type="entry name" value="Nuo/plastoQ_OxRdtase_6_NuoJ"/>
</dbReference>
<feature type="transmembrane region" description="Helical" evidence="4">
    <location>
        <begin position="32"/>
        <end position="49"/>
    </location>
</feature>
<dbReference type="STRING" id="364032.SAMN05443662_0770"/>
<dbReference type="Gene3D" id="1.20.120.1200">
    <property type="entry name" value="NADH-ubiquinone/plastoquinone oxidoreductase chain 6, subunit NuoJ"/>
    <property type="match status" value="1"/>
</dbReference>
<feature type="transmembrane region" description="Helical" evidence="4">
    <location>
        <begin position="145"/>
        <end position="167"/>
    </location>
</feature>
<evidence type="ECO:0000256" key="4">
    <source>
        <dbReference type="RuleBase" id="RU004429"/>
    </source>
</evidence>
<protein>
    <recommendedName>
        <fullName evidence="2 4">NADH-quinone oxidoreductase subunit J</fullName>
        <ecNumber evidence="4">7.1.1.-</ecNumber>
    </recommendedName>
</protein>
<dbReference type="PANTHER" id="PTHR33269:SF17">
    <property type="entry name" value="NADH-UBIQUINONE OXIDOREDUCTASE CHAIN 6"/>
    <property type="match status" value="1"/>
</dbReference>
<name>A0A1N6EU68_9GAMM</name>
<accession>A0A1N6EU68</accession>
<dbReference type="GO" id="GO:0005886">
    <property type="term" value="C:plasma membrane"/>
    <property type="evidence" value="ECO:0007669"/>
    <property type="project" value="UniProtKB-SubCell"/>
</dbReference>
<keyword evidence="6" id="KW-1185">Reference proteome</keyword>
<comment type="subcellular location">
    <subcellularLocation>
        <location evidence="4">Cell membrane</location>
        <topology evidence="4">Multi-pass membrane protein</topology>
    </subcellularLocation>
</comment>
<proteinExistence type="inferred from homology"/>
<evidence type="ECO:0000313" key="6">
    <source>
        <dbReference type="Proteomes" id="UP000198461"/>
    </source>
</evidence>
<dbReference type="Proteomes" id="UP000198461">
    <property type="component" value="Unassembled WGS sequence"/>
</dbReference>
<feature type="transmembrane region" description="Helical" evidence="4">
    <location>
        <begin position="55"/>
        <end position="79"/>
    </location>
</feature>
<comment type="catalytic activity">
    <reaction evidence="4">
        <text>a quinone + NADH + 5 H(+)(in) = a quinol + NAD(+) + 4 H(+)(out)</text>
        <dbReference type="Rhea" id="RHEA:57888"/>
        <dbReference type="ChEBI" id="CHEBI:15378"/>
        <dbReference type="ChEBI" id="CHEBI:24646"/>
        <dbReference type="ChEBI" id="CHEBI:57540"/>
        <dbReference type="ChEBI" id="CHEBI:57945"/>
        <dbReference type="ChEBI" id="CHEBI:132124"/>
    </reaction>
</comment>
<dbReference type="GO" id="GO:0008137">
    <property type="term" value="F:NADH dehydrogenase (ubiquinone) activity"/>
    <property type="evidence" value="ECO:0007669"/>
    <property type="project" value="UniProtKB-UniRule"/>
</dbReference>
<dbReference type="InterPro" id="IPR001457">
    <property type="entry name" value="NADH_UbQ/plastoQ_OxRdtase_su6"/>
</dbReference>
<reference evidence="5 6" key="1">
    <citation type="submission" date="2016-11" db="EMBL/GenBank/DDBJ databases">
        <authorList>
            <person name="Jaros S."/>
            <person name="Januszkiewicz K."/>
            <person name="Wedrychowicz H."/>
        </authorList>
    </citation>
    <scope>NUCLEOTIDE SEQUENCE [LARGE SCALE GENOMIC DNA]</scope>
    <source>
        <strain evidence="5 6">DSM 17737</strain>
    </source>
</reference>
<evidence type="ECO:0000256" key="1">
    <source>
        <dbReference type="ARBA" id="ARBA00005698"/>
    </source>
</evidence>
<sequence length="216" mass="23562">MSFEQLVFYAFAGISSLAALMMITVRNPVKAALWLVLTFISAAGVWLLAESEFLGLVLILVYVGAVMVLFLFVVMMLDINLAEMKEGFAQYAPVGALVALVVFGLIYLVVGPEHFGLDKTGLPVTHGPDYSNTKEIAVPLYTQHAYAFVLAAVLLLVGIVAAIALTLRRRGPRDALYQDIDAQVRVRAEDRLTMVKMAPEVEPDVSSKNEEEEGAK</sequence>
<dbReference type="PANTHER" id="PTHR33269">
    <property type="entry name" value="NADH-UBIQUINONE OXIDOREDUCTASE CHAIN 6"/>
    <property type="match status" value="1"/>
</dbReference>
<keyword evidence="4" id="KW-0812">Transmembrane</keyword>
<dbReference type="EC" id="7.1.1.-" evidence="4"/>
<dbReference type="GO" id="GO:0048038">
    <property type="term" value="F:quinone binding"/>
    <property type="evidence" value="ECO:0007669"/>
    <property type="project" value="UniProtKB-UniRule"/>
</dbReference>
<comment type="function">
    <text evidence="4">NDH-1 shuttles electrons from NADH, via FMN and iron-sulfur (Fe-S) centers, to quinones in the respiratory chain. Couples the redox reaction to proton translocation (for every two electrons transferred, four hydrogen ions are translocated across the cytoplasmic membrane), and thus conserves the redox energy in a proton gradient.</text>
</comment>
<feature type="transmembrane region" description="Helical" evidence="4">
    <location>
        <begin position="6"/>
        <end position="25"/>
    </location>
</feature>
<keyword evidence="4" id="KW-1133">Transmembrane helix</keyword>
<evidence type="ECO:0000313" key="5">
    <source>
        <dbReference type="EMBL" id="SIN86463.1"/>
    </source>
</evidence>
<feature type="transmembrane region" description="Helical" evidence="4">
    <location>
        <begin position="91"/>
        <end position="110"/>
    </location>
</feature>
<comment type="subunit">
    <text evidence="3">Composed of 13 different subunits. Subunits NuoA, H, J, K, L, M, N constitute the membrane sector of the complex.</text>
</comment>